<evidence type="ECO:0000313" key="3">
    <source>
        <dbReference type="Proteomes" id="UP000177197"/>
    </source>
</evidence>
<reference evidence="2 3" key="1">
    <citation type="journal article" date="2016" name="Nat. Commun.">
        <title>Thousands of microbial genomes shed light on interconnected biogeochemical processes in an aquifer system.</title>
        <authorList>
            <person name="Anantharaman K."/>
            <person name="Brown C.T."/>
            <person name="Hug L.A."/>
            <person name="Sharon I."/>
            <person name="Castelle C.J."/>
            <person name="Probst A.J."/>
            <person name="Thomas B.C."/>
            <person name="Singh A."/>
            <person name="Wilkins M.J."/>
            <person name="Karaoz U."/>
            <person name="Brodie E.L."/>
            <person name="Williams K.H."/>
            <person name="Hubbard S.S."/>
            <person name="Banfield J.F."/>
        </authorList>
    </citation>
    <scope>NUCLEOTIDE SEQUENCE [LARGE SCALE GENOMIC DNA]</scope>
</reference>
<dbReference type="AlphaFoldDB" id="A0A1F5CCB9"/>
<protein>
    <recommendedName>
        <fullName evidence="1">Methyltransferase FkbM domain-containing protein</fullName>
    </recommendedName>
</protein>
<dbReference type="InterPro" id="IPR029063">
    <property type="entry name" value="SAM-dependent_MTases_sf"/>
</dbReference>
<name>A0A1F5CCB9_9BACT</name>
<dbReference type="InterPro" id="IPR006342">
    <property type="entry name" value="FkbM_mtfrase"/>
</dbReference>
<dbReference type="PANTHER" id="PTHR34203:SF15">
    <property type="entry name" value="SLL1173 PROTEIN"/>
    <property type="match status" value="1"/>
</dbReference>
<dbReference type="PANTHER" id="PTHR34203">
    <property type="entry name" value="METHYLTRANSFERASE, FKBM FAMILY PROTEIN"/>
    <property type="match status" value="1"/>
</dbReference>
<evidence type="ECO:0000313" key="2">
    <source>
        <dbReference type="EMBL" id="OGD40497.1"/>
    </source>
</evidence>
<comment type="caution">
    <text evidence="2">The sequence shown here is derived from an EMBL/GenBank/DDBJ whole genome shotgun (WGS) entry which is preliminary data.</text>
</comment>
<dbReference type="Gene3D" id="3.40.50.150">
    <property type="entry name" value="Vaccinia Virus protein VP39"/>
    <property type="match status" value="1"/>
</dbReference>
<dbReference type="Proteomes" id="UP000177197">
    <property type="component" value="Unassembled WGS sequence"/>
</dbReference>
<evidence type="ECO:0000259" key="1">
    <source>
        <dbReference type="Pfam" id="PF05050"/>
    </source>
</evidence>
<dbReference type="Pfam" id="PF05050">
    <property type="entry name" value="Methyltransf_21"/>
    <property type="match status" value="1"/>
</dbReference>
<dbReference type="InterPro" id="IPR052514">
    <property type="entry name" value="SAM-dependent_MTase"/>
</dbReference>
<dbReference type="SUPFAM" id="SSF53335">
    <property type="entry name" value="S-adenosyl-L-methionine-dependent methyltransferases"/>
    <property type="match status" value="1"/>
</dbReference>
<accession>A0A1F5CCB9</accession>
<sequence>MGDYIKNTLLSFSHWPPFRSLARTINVLVYFNKPVSVRVGPYILYAKTVDRLLALFLLKFGFGSSFEREIFESLLKPGIRVVDIGANLGYYTLIAAKIVGPEGRVYAFEPEEENFNLLTLAVEKSGYKNIKLFKKAVTERSGRGTLFFSEEHRGDHRIFDNGENRKRVAIETASLDEAMAHEGKIDVIKIDIEGAEPEVLGGMKKILADNKDIKIMSEFYPEGISEAGTAPLDFLKQWHELGFEISLIDGKARRLRRFSPEGLIKRFKHGEYGNIILNR</sequence>
<feature type="domain" description="Methyltransferase FkbM" evidence="1">
    <location>
        <begin position="83"/>
        <end position="244"/>
    </location>
</feature>
<gene>
    <name evidence="2" type="ORF">A3I30_00835</name>
</gene>
<organism evidence="2 3">
    <name type="scientific">Candidatus Azambacteria bacterium RIFCSPLOWO2_02_FULL_44_14</name>
    <dbReference type="NCBI Taxonomy" id="1797306"/>
    <lineage>
        <taxon>Bacteria</taxon>
        <taxon>Candidatus Azamiibacteriota</taxon>
    </lineage>
</organism>
<proteinExistence type="predicted"/>
<dbReference type="NCBIfam" id="TIGR01444">
    <property type="entry name" value="fkbM_fam"/>
    <property type="match status" value="1"/>
</dbReference>
<dbReference type="EMBL" id="MEYV01000007">
    <property type="protein sequence ID" value="OGD40497.1"/>
    <property type="molecule type" value="Genomic_DNA"/>
</dbReference>